<comment type="caution">
    <text evidence="1">The sequence shown here is derived from an EMBL/GenBank/DDBJ whole genome shotgun (WGS) entry which is preliminary data.</text>
</comment>
<dbReference type="InterPro" id="IPR027728">
    <property type="entry name" value="Topless_fam"/>
</dbReference>
<dbReference type="PANTHER" id="PTHR44083">
    <property type="entry name" value="TOPLESS-RELATED PROTEIN 1-RELATED"/>
    <property type="match status" value="1"/>
</dbReference>
<protein>
    <submittedName>
        <fullName evidence="1">Uncharacterized protein</fullName>
    </submittedName>
</protein>
<dbReference type="Proteomes" id="UP001293593">
    <property type="component" value="Unassembled WGS sequence"/>
</dbReference>
<dbReference type="SUPFAM" id="SSF50998">
    <property type="entry name" value="Quinoprotein alcohol dehydrogenase-like"/>
    <property type="match status" value="1"/>
</dbReference>
<dbReference type="InterPro" id="IPR011047">
    <property type="entry name" value="Quinoprotein_ADH-like_sf"/>
</dbReference>
<dbReference type="EMBL" id="JAWXYG010000003">
    <property type="protein sequence ID" value="KAK4277206.1"/>
    <property type="molecule type" value="Genomic_DNA"/>
</dbReference>
<reference evidence="1" key="1">
    <citation type="submission" date="2023-10" db="EMBL/GenBank/DDBJ databases">
        <title>Chromosome-level genome of the transformable northern wattle, Acacia crassicarpa.</title>
        <authorList>
            <person name="Massaro I."/>
            <person name="Sinha N.R."/>
            <person name="Poethig S."/>
            <person name="Leichty A.R."/>
        </authorList>
    </citation>
    <scope>NUCLEOTIDE SEQUENCE</scope>
    <source>
        <strain evidence="1">Acra3RX</strain>
        <tissue evidence="1">Leaf</tissue>
    </source>
</reference>
<accession>A0AAE1JVD4</accession>
<evidence type="ECO:0000313" key="1">
    <source>
        <dbReference type="EMBL" id="KAK4277206.1"/>
    </source>
</evidence>
<sequence>MAVGSSLAISQADFSSDGTEIYASFVDGTIKILDASNLEPLCRVDPTAYIPLPPLQVSVCIWW</sequence>
<dbReference type="PANTHER" id="PTHR44083:SF30">
    <property type="entry name" value="TOPLESS-LIKE PROTEIN"/>
    <property type="match status" value="1"/>
</dbReference>
<gene>
    <name evidence="1" type="ORF">QN277_015232</name>
</gene>
<name>A0AAE1JVD4_9FABA</name>
<organism evidence="1 2">
    <name type="scientific">Acacia crassicarpa</name>
    <name type="common">northern wattle</name>
    <dbReference type="NCBI Taxonomy" id="499986"/>
    <lineage>
        <taxon>Eukaryota</taxon>
        <taxon>Viridiplantae</taxon>
        <taxon>Streptophyta</taxon>
        <taxon>Embryophyta</taxon>
        <taxon>Tracheophyta</taxon>
        <taxon>Spermatophyta</taxon>
        <taxon>Magnoliopsida</taxon>
        <taxon>eudicotyledons</taxon>
        <taxon>Gunneridae</taxon>
        <taxon>Pentapetalae</taxon>
        <taxon>rosids</taxon>
        <taxon>fabids</taxon>
        <taxon>Fabales</taxon>
        <taxon>Fabaceae</taxon>
        <taxon>Caesalpinioideae</taxon>
        <taxon>mimosoid clade</taxon>
        <taxon>Acacieae</taxon>
        <taxon>Acacia</taxon>
    </lineage>
</organism>
<proteinExistence type="predicted"/>
<dbReference type="GO" id="GO:0006355">
    <property type="term" value="P:regulation of DNA-templated transcription"/>
    <property type="evidence" value="ECO:0007669"/>
    <property type="project" value="InterPro"/>
</dbReference>
<keyword evidence="2" id="KW-1185">Reference proteome</keyword>
<dbReference type="AlphaFoldDB" id="A0AAE1JVD4"/>
<evidence type="ECO:0000313" key="2">
    <source>
        <dbReference type="Proteomes" id="UP001293593"/>
    </source>
</evidence>